<proteinExistence type="predicted"/>
<reference evidence="1 2" key="1">
    <citation type="submission" date="2024-09" db="EMBL/GenBank/DDBJ databases">
        <title>Laminarin stimulates single cell rates of sulfate reduction while oxygen inhibits transcriptomic activity in coastal marine sediment.</title>
        <authorList>
            <person name="Lindsay M."/>
            <person name="Orcutt B."/>
            <person name="Emerson D."/>
            <person name="Stepanauskas R."/>
            <person name="D'Angelo T."/>
        </authorList>
    </citation>
    <scope>NUCLEOTIDE SEQUENCE [LARGE SCALE GENOMIC DNA]</scope>
    <source>
        <strain evidence="1">SAG AM-311-K15</strain>
    </source>
</reference>
<dbReference type="Proteomes" id="UP001594351">
    <property type="component" value="Unassembled WGS sequence"/>
</dbReference>
<dbReference type="InterPro" id="IPR013321">
    <property type="entry name" value="Arc_rbn_hlx_hlx"/>
</dbReference>
<evidence type="ECO:0008006" key="3">
    <source>
        <dbReference type="Google" id="ProtNLM"/>
    </source>
</evidence>
<accession>A0ABV6YXD3</accession>
<comment type="caution">
    <text evidence="1">The sequence shown here is derived from an EMBL/GenBank/DDBJ whole genome shotgun (WGS) entry which is preliminary data.</text>
</comment>
<organism evidence="1 2">
    <name type="scientific">candidate division CSSED10-310 bacterium</name>
    <dbReference type="NCBI Taxonomy" id="2855610"/>
    <lineage>
        <taxon>Bacteria</taxon>
        <taxon>Bacteria division CSSED10-310</taxon>
    </lineage>
</organism>
<sequence>MKIKTSITLSEDIIEYIDSNLDQVRTRSEFIERALRVFIAQRKRDELNARDVEIINKRADDLNEEAEDVLSYQVVI</sequence>
<evidence type="ECO:0000313" key="1">
    <source>
        <dbReference type="EMBL" id="MFC1850726.1"/>
    </source>
</evidence>
<name>A0ABV6YXD3_UNCC1</name>
<gene>
    <name evidence="1" type="ORF">ACFL27_11085</name>
</gene>
<dbReference type="Gene3D" id="1.10.1220.10">
    <property type="entry name" value="Met repressor-like"/>
    <property type="match status" value="1"/>
</dbReference>
<dbReference type="EMBL" id="JBHPBY010000119">
    <property type="protein sequence ID" value="MFC1850726.1"/>
    <property type="molecule type" value="Genomic_DNA"/>
</dbReference>
<protein>
    <recommendedName>
        <fullName evidence="3">Ribbon-helix-helix protein CopG domain-containing protein</fullName>
    </recommendedName>
</protein>
<keyword evidence="2" id="KW-1185">Reference proteome</keyword>
<evidence type="ECO:0000313" key="2">
    <source>
        <dbReference type="Proteomes" id="UP001594351"/>
    </source>
</evidence>